<evidence type="ECO:0000313" key="2">
    <source>
        <dbReference type="EMBL" id="QBK90206.1"/>
    </source>
</evidence>
<dbReference type="InterPro" id="IPR006640">
    <property type="entry name" value="SprT-like_domain"/>
</dbReference>
<dbReference type="GO" id="GO:0006950">
    <property type="term" value="P:response to stress"/>
    <property type="evidence" value="ECO:0007669"/>
    <property type="project" value="UniProtKB-ARBA"/>
</dbReference>
<protein>
    <submittedName>
        <fullName evidence="2">SprT-like family protein</fullName>
    </submittedName>
</protein>
<gene>
    <name evidence="2" type="ORF">LCPAC102_01190</name>
</gene>
<dbReference type="Pfam" id="PF10263">
    <property type="entry name" value="SprT-like"/>
    <property type="match status" value="1"/>
</dbReference>
<name>A0A481Z377_9VIRU</name>
<sequence length="321" mass="37007">MEITNEHSLYIQLNKMGYIYENNILSNVISLNKLASDICLILAQNLDPSNKELIKTEILSTREEVIEELVEYKDIQLHKPIKFSSEEIAMFPFQIKEPFTFITPDIELRKQLISDTIYPNNKYPIVMNNDELDVMFKLYDYYFFNNMISYALQKSGGNIKFKFSTKMTSAGGTCSRIGICTYIIKISKENINNITPINIINSEINGLKPKNKVNALQLIFEHELVHAILSIFVDDLRGHGKLFKDMVKQLFGHTKITHSILNKPLVVNQYNFKVNDLIYFMVKDKKSYGTIIKLNPKNVKVNTMTGVYSVPYGILYKSSLQ</sequence>
<dbReference type="EMBL" id="MK500469">
    <property type="protein sequence ID" value="QBK90206.1"/>
    <property type="molecule type" value="Genomic_DNA"/>
</dbReference>
<proteinExistence type="predicted"/>
<accession>A0A481Z377</accession>
<feature type="domain" description="SprT-like" evidence="1">
    <location>
        <begin position="135"/>
        <end position="250"/>
    </location>
</feature>
<evidence type="ECO:0000259" key="1">
    <source>
        <dbReference type="Pfam" id="PF10263"/>
    </source>
</evidence>
<reference evidence="2" key="1">
    <citation type="journal article" date="2019" name="MBio">
        <title>Virus Genomes from Deep Sea Sediments Expand the Ocean Megavirome and Support Independent Origins of Viral Gigantism.</title>
        <authorList>
            <person name="Backstrom D."/>
            <person name="Yutin N."/>
            <person name="Jorgensen S.L."/>
            <person name="Dharamshi J."/>
            <person name="Homa F."/>
            <person name="Zaremba-Niedwiedzka K."/>
            <person name="Spang A."/>
            <person name="Wolf Y.I."/>
            <person name="Koonin E.V."/>
            <person name="Ettema T.J."/>
        </authorList>
    </citation>
    <scope>NUCLEOTIDE SEQUENCE</scope>
</reference>
<organism evidence="2">
    <name type="scientific">Pithovirus LCPAC102</name>
    <dbReference type="NCBI Taxonomy" id="2506587"/>
    <lineage>
        <taxon>Viruses</taxon>
        <taxon>Pithoviruses</taxon>
    </lineage>
</organism>